<evidence type="ECO:0000256" key="3">
    <source>
        <dbReference type="ARBA" id="ARBA00023163"/>
    </source>
</evidence>
<dbReference type="InterPro" id="IPR050204">
    <property type="entry name" value="AraC_XylS_family_regulators"/>
</dbReference>
<evidence type="ECO:0000313" key="5">
    <source>
        <dbReference type="EMBL" id="MBL0372388.1"/>
    </source>
</evidence>
<evidence type="ECO:0000256" key="1">
    <source>
        <dbReference type="ARBA" id="ARBA00023015"/>
    </source>
</evidence>
<dbReference type="InterPro" id="IPR009057">
    <property type="entry name" value="Homeodomain-like_sf"/>
</dbReference>
<organism evidence="5 6">
    <name type="scientific">Rhizobium setariae</name>
    <dbReference type="NCBI Taxonomy" id="2801340"/>
    <lineage>
        <taxon>Bacteria</taxon>
        <taxon>Pseudomonadati</taxon>
        <taxon>Pseudomonadota</taxon>
        <taxon>Alphaproteobacteria</taxon>
        <taxon>Hyphomicrobiales</taxon>
        <taxon>Rhizobiaceae</taxon>
        <taxon>Rhizobium/Agrobacterium group</taxon>
        <taxon>Rhizobium</taxon>
    </lineage>
</organism>
<evidence type="ECO:0000259" key="4">
    <source>
        <dbReference type="PROSITE" id="PS01124"/>
    </source>
</evidence>
<dbReference type="PRINTS" id="PR00032">
    <property type="entry name" value="HTHARAC"/>
</dbReference>
<dbReference type="PROSITE" id="PS01124">
    <property type="entry name" value="HTH_ARAC_FAMILY_2"/>
    <property type="match status" value="1"/>
</dbReference>
<dbReference type="InterPro" id="IPR020449">
    <property type="entry name" value="Tscrpt_reg_AraC-type_HTH"/>
</dbReference>
<proteinExistence type="predicted"/>
<keyword evidence="6" id="KW-1185">Reference proteome</keyword>
<dbReference type="InterPro" id="IPR018060">
    <property type="entry name" value="HTH_AraC"/>
</dbReference>
<dbReference type="InterPro" id="IPR018062">
    <property type="entry name" value="HTH_AraC-typ_CS"/>
</dbReference>
<keyword evidence="1" id="KW-0805">Transcription regulation</keyword>
<dbReference type="Gene3D" id="1.10.10.60">
    <property type="entry name" value="Homeodomain-like"/>
    <property type="match status" value="1"/>
</dbReference>
<dbReference type="SUPFAM" id="SSF46689">
    <property type="entry name" value="Homeodomain-like"/>
    <property type="match status" value="1"/>
</dbReference>
<evidence type="ECO:0000313" key="6">
    <source>
        <dbReference type="Proteomes" id="UP000633219"/>
    </source>
</evidence>
<name>A0A936YL95_9HYPH</name>
<reference evidence="5" key="1">
    <citation type="submission" date="2021-01" db="EMBL/GenBank/DDBJ databases">
        <title>Rhizobium sp. strain KVB221 16S ribosomal RNA gene Genome sequencing and assembly.</title>
        <authorList>
            <person name="Kang M."/>
        </authorList>
    </citation>
    <scope>NUCLEOTIDE SEQUENCE</scope>
    <source>
        <strain evidence="5">KVB221</strain>
    </source>
</reference>
<protein>
    <submittedName>
        <fullName evidence="5">Helix-turn-helix transcriptional regulator</fullName>
    </submittedName>
</protein>
<dbReference type="GO" id="GO:0043565">
    <property type="term" value="F:sequence-specific DNA binding"/>
    <property type="evidence" value="ECO:0007669"/>
    <property type="project" value="InterPro"/>
</dbReference>
<dbReference type="Proteomes" id="UP000633219">
    <property type="component" value="Unassembled WGS sequence"/>
</dbReference>
<dbReference type="PANTHER" id="PTHR46796">
    <property type="entry name" value="HTH-TYPE TRANSCRIPTIONAL ACTIVATOR RHAS-RELATED"/>
    <property type="match status" value="1"/>
</dbReference>
<comment type="caution">
    <text evidence="5">The sequence shown here is derived from an EMBL/GenBank/DDBJ whole genome shotgun (WGS) entry which is preliminary data.</text>
</comment>
<dbReference type="PANTHER" id="PTHR46796:SF6">
    <property type="entry name" value="ARAC SUBFAMILY"/>
    <property type="match status" value="1"/>
</dbReference>
<dbReference type="Pfam" id="PF12833">
    <property type="entry name" value="HTH_18"/>
    <property type="match status" value="1"/>
</dbReference>
<keyword evidence="3" id="KW-0804">Transcription</keyword>
<dbReference type="PROSITE" id="PS00041">
    <property type="entry name" value="HTH_ARAC_FAMILY_1"/>
    <property type="match status" value="1"/>
</dbReference>
<dbReference type="RefSeq" id="WP_201657027.1">
    <property type="nucleotide sequence ID" value="NZ_JAEQNC010000005.1"/>
</dbReference>
<feature type="domain" description="HTH araC/xylS-type" evidence="4">
    <location>
        <begin position="211"/>
        <end position="312"/>
    </location>
</feature>
<dbReference type="AlphaFoldDB" id="A0A936YL95"/>
<dbReference type="GO" id="GO:0003700">
    <property type="term" value="F:DNA-binding transcription factor activity"/>
    <property type="evidence" value="ECO:0007669"/>
    <property type="project" value="InterPro"/>
</dbReference>
<gene>
    <name evidence="5" type="ORF">JJB09_10145</name>
</gene>
<accession>A0A936YL95</accession>
<dbReference type="EMBL" id="JAEQNC010000005">
    <property type="protein sequence ID" value="MBL0372388.1"/>
    <property type="molecule type" value="Genomic_DNA"/>
</dbReference>
<keyword evidence="2" id="KW-0238">DNA-binding</keyword>
<dbReference type="SMART" id="SM00342">
    <property type="entry name" value="HTH_ARAC"/>
    <property type="match status" value="1"/>
</dbReference>
<evidence type="ECO:0000256" key="2">
    <source>
        <dbReference type="ARBA" id="ARBA00023125"/>
    </source>
</evidence>
<sequence length="318" mass="35452">MQYFSTDHVPERDRMAVLHDFIGRHVARRQFSPLDGREMRIELAAMRLAKGAAIGTGRYSPLAGKRSRELIADGCEDYLLTIHDQDHDLSIEGKQPIKVRAGEMMLVSDAHLSEFWLPQTTVSVISLGRKQLSRLFPRIDSQPYYRVPTDTPGLGLLAGYANLLRQAPAHDDKAAGLVSNHLYELAALALSGVATGDTGRSERSIGAARLALAKQAISKRLHEPDLVIAAIAQTQAISPRYLQRLFETEGSTFSEYLRNCRLELALRRLEKSDPPRLAISAIAYECGFSDLSYFNRTFRSRYGMTPSDVRAAAIRKPR</sequence>